<dbReference type="Proteomes" id="UP000749646">
    <property type="component" value="Unassembled WGS sequence"/>
</dbReference>
<reference evidence="1" key="1">
    <citation type="journal article" date="2020" name="Fungal Divers.">
        <title>Resolving the Mortierellaceae phylogeny through synthesis of multi-gene phylogenetics and phylogenomics.</title>
        <authorList>
            <person name="Vandepol N."/>
            <person name="Liber J."/>
            <person name="Desiro A."/>
            <person name="Na H."/>
            <person name="Kennedy M."/>
            <person name="Barry K."/>
            <person name="Grigoriev I.V."/>
            <person name="Miller A.N."/>
            <person name="O'Donnell K."/>
            <person name="Stajich J.E."/>
            <person name="Bonito G."/>
        </authorList>
    </citation>
    <scope>NUCLEOTIDE SEQUENCE</scope>
    <source>
        <strain evidence="1">MES-2147</strain>
    </source>
</reference>
<accession>A0A9P6IJ82</accession>
<evidence type="ECO:0000313" key="1">
    <source>
        <dbReference type="EMBL" id="KAF9923157.1"/>
    </source>
</evidence>
<comment type="caution">
    <text evidence="1">The sequence shown here is derived from an EMBL/GenBank/DDBJ whole genome shotgun (WGS) entry which is preliminary data.</text>
</comment>
<dbReference type="AlphaFoldDB" id="A0A9P6IJ82"/>
<keyword evidence="2" id="KW-1185">Reference proteome</keyword>
<evidence type="ECO:0000313" key="2">
    <source>
        <dbReference type="Proteomes" id="UP000749646"/>
    </source>
</evidence>
<proteinExistence type="predicted"/>
<organism evidence="1 2">
    <name type="scientific">Modicella reniformis</name>
    <dbReference type="NCBI Taxonomy" id="1440133"/>
    <lineage>
        <taxon>Eukaryota</taxon>
        <taxon>Fungi</taxon>
        <taxon>Fungi incertae sedis</taxon>
        <taxon>Mucoromycota</taxon>
        <taxon>Mortierellomycotina</taxon>
        <taxon>Mortierellomycetes</taxon>
        <taxon>Mortierellales</taxon>
        <taxon>Mortierellaceae</taxon>
        <taxon>Modicella</taxon>
    </lineage>
</organism>
<sequence>MTIDTTTKISNHNVNFNTIEEEQEASSNPKPMIWTRVDRRLRDVRNECHPEVFECWKEVDADLDKVERELDSLLATVKATIF</sequence>
<protein>
    <submittedName>
        <fullName evidence="1">Uncharacterized protein</fullName>
    </submittedName>
</protein>
<name>A0A9P6IJ82_9FUNG</name>
<dbReference type="EMBL" id="JAAAHW010010747">
    <property type="protein sequence ID" value="KAF9923157.1"/>
    <property type="molecule type" value="Genomic_DNA"/>
</dbReference>
<gene>
    <name evidence="1" type="ORF">BGZ65_009090</name>
</gene>